<dbReference type="Pfam" id="PF07885">
    <property type="entry name" value="Ion_trans_2"/>
    <property type="match status" value="1"/>
</dbReference>
<reference evidence="3" key="1">
    <citation type="submission" date="2017-11" db="EMBL/GenBank/DDBJ databases">
        <title>The sensing device of the deep-sea amphipod.</title>
        <authorList>
            <person name="Kobayashi H."/>
            <person name="Nagahama T."/>
            <person name="Arai W."/>
            <person name="Sasagawa Y."/>
            <person name="Umeda M."/>
            <person name="Hayashi T."/>
            <person name="Nikaido I."/>
            <person name="Watanabe H."/>
            <person name="Oguri K."/>
            <person name="Kitazato H."/>
            <person name="Fujioka K."/>
            <person name="Kido Y."/>
            <person name="Takami H."/>
        </authorList>
    </citation>
    <scope>NUCLEOTIDE SEQUENCE</scope>
    <source>
        <tissue evidence="3">Whole body</tissue>
    </source>
</reference>
<feature type="transmembrane region" description="Helical" evidence="1">
    <location>
        <begin position="125"/>
        <end position="149"/>
    </location>
</feature>
<feature type="transmembrane region" description="Helical" evidence="1">
    <location>
        <begin position="197"/>
        <end position="222"/>
    </location>
</feature>
<feature type="transmembrane region" description="Helical" evidence="1">
    <location>
        <begin position="172"/>
        <end position="190"/>
    </location>
</feature>
<dbReference type="EMBL" id="IACT01008337">
    <property type="protein sequence ID" value="LAC27449.1"/>
    <property type="molecule type" value="mRNA"/>
</dbReference>
<keyword evidence="1" id="KW-0812">Transmembrane</keyword>
<evidence type="ECO:0000259" key="2">
    <source>
        <dbReference type="Pfam" id="PF07885"/>
    </source>
</evidence>
<dbReference type="SUPFAM" id="SSF81324">
    <property type="entry name" value="Voltage-gated potassium channels"/>
    <property type="match status" value="1"/>
</dbReference>
<sequence>MQHLLSRKKNPAKDNFFYLLSSLLFLLLSSAIVAQFALHSLLGQSLVMALTVVSMCIGVWSLRSNKNSFNSAIVLIFTCALFSSIILFLDQVNLSFIHLLFMLFFFLLTLKLAAQQALFSAQITYNSIVGSICIFLLLGLIWVILYLLINEFSDNAFLGLNFQSWQDNFPDLIYFSFITLTTTGFGDIIAISPIARFLVYIESIVGVFYMAIVVASLIGASLNNSKNRRTH</sequence>
<evidence type="ECO:0000256" key="1">
    <source>
        <dbReference type="SAM" id="Phobius"/>
    </source>
</evidence>
<accession>A0A6A7GAA9</accession>
<feature type="transmembrane region" description="Helical" evidence="1">
    <location>
        <begin position="95"/>
        <end position="113"/>
    </location>
</feature>
<dbReference type="AlphaFoldDB" id="A0A6A7GAA9"/>
<protein>
    <submittedName>
        <fullName evidence="3">Ion channel protein</fullName>
    </submittedName>
</protein>
<proteinExistence type="evidence at transcript level"/>
<organism evidence="3">
    <name type="scientific">Hirondellea gigas</name>
    <dbReference type="NCBI Taxonomy" id="1518452"/>
    <lineage>
        <taxon>Eukaryota</taxon>
        <taxon>Metazoa</taxon>
        <taxon>Ecdysozoa</taxon>
        <taxon>Arthropoda</taxon>
        <taxon>Crustacea</taxon>
        <taxon>Multicrustacea</taxon>
        <taxon>Malacostraca</taxon>
        <taxon>Eumalacostraca</taxon>
        <taxon>Peracarida</taxon>
        <taxon>Amphipoda</taxon>
        <taxon>Amphilochidea</taxon>
        <taxon>Lysianassida</taxon>
        <taxon>Lysianassidira</taxon>
        <taxon>Lysianassoidea</taxon>
        <taxon>Lysianassidae</taxon>
        <taxon>Hirondellea</taxon>
    </lineage>
</organism>
<feature type="domain" description="Potassium channel" evidence="2">
    <location>
        <begin position="147"/>
        <end position="218"/>
    </location>
</feature>
<feature type="transmembrane region" description="Helical" evidence="1">
    <location>
        <begin position="41"/>
        <end position="62"/>
    </location>
</feature>
<name>A0A6A7GAA9_9CRUS</name>
<feature type="transmembrane region" description="Helical" evidence="1">
    <location>
        <begin position="69"/>
        <end position="89"/>
    </location>
</feature>
<dbReference type="InterPro" id="IPR013099">
    <property type="entry name" value="K_chnl_dom"/>
</dbReference>
<evidence type="ECO:0000313" key="3">
    <source>
        <dbReference type="EMBL" id="LAC27449.1"/>
    </source>
</evidence>
<dbReference type="Gene3D" id="1.10.287.70">
    <property type="match status" value="1"/>
</dbReference>
<keyword evidence="1" id="KW-0472">Membrane</keyword>
<keyword evidence="1" id="KW-1133">Transmembrane helix</keyword>